<dbReference type="GO" id="GO:0020037">
    <property type="term" value="F:heme binding"/>
    <property type="evidence" value="ECO:0007669"/>
    <property type="project" value="InterPro"/>
</dbReference>
<evidence type="ECO:0000256" key="2">
    <source>
        <dbReference type="ARBA" id="ARBA00022723"/>
    </source>
</evidence>
<keyword evidence="2 5" id="KW-0479">Metal-binding</keyword>
<keyword evidence="5 6" id="KW-0349">Heme</keyword>
<dbReference type="InterPro" id="IPR001128">
    <property type="entry name" value="Cyt_P450"/>
</dbReference>
<comment type="similarity">
    <text evidence="1 6">Belongs to the cytochrome P450 family.</text>
</comment>
<feature type="transmembrane region" description="Helical" evidence="7">
    <location>
        <begin position="21"/>
        <end position="39"/>
    </location>
</feature>
<dbReference type="PANTHER" id="PTHR47950">
    <property type="entry name" value="CYTOCHROME P450, FAMILY 76, SUBFAMILY C, POLYPEPTIDE 5-RELATED"/>
    <property type="match status" value="1"/>
</dbReference>
<dbReference type="SUPFAM" id="SSF48264">
    <property type="entry name" value="Cytochrome P450"/>
    <property type="match status" value="1"/>
</dbReference>
<dbReference type="PRINTS" id="PR00385">
    <property type="entry name" value="P450"/>
</dbReference>
<dbReference type="InterPro" id="IPR002401">
    <property type="entry name" value="Cyt_P450_E_grp-I"/>
</dbReference>
<gene>
    <name evidence="8" type="primary">CYP4</name>
</gene>
<comment type="cofactor">
    <cofactor evidence="5">
        <name>heme</name>
        <dbReference type="ChEBI" id="CHEBI:30413"/>
    </cofactor>
</comment>
<keyword evidence="7" id="KW-0812">Transmembrane</keyword>
<sequence length="519" mass="58510">MGTPNLASIIMDFHPTTTDDYHSLLLFLLPVFLTWMLLFKHHTRHHQKPSPAPLPPGPAPWPVVGNLFSLGPKPHKSLAQIATTHGPIFSLRLGRRTTVVISSASVAREVMLHHDAAFSGRSVQDTATVLGHYEASVAFMSPCPRWRFLRRMCASHVFANSKLEAGRDMRRTKVGQLVSHIRNCSKSSKAINIGQVAFTTSLNVLSNTFFSKDMAHLNSEYGREFKELVWAMMVEVGTPNIVDFFPVLKVVDPQGARRRSTALTRKMFKIFDDIIDTRVNMRKASRSDDRDVLDCLLTICEKDDSDFGRFDILHFLLDLFAAGTDTTSSTVEWVMAELLHNPEKLKKAQAELDEVVGKHNSLEEAHSSQLPYLQAIVKETLRIHPPVPFLVPRNVETDVELCGYFIPKNSQVLVNVWAMGRDDKTWKNPDLFEPERFLGSTLDYKGHDFELIPFGFGGRICPGVPLASRVLMLVVGSLIHSFDWRLPDGTSLREMDMDDKFGFTLQKAQPLCIVPMIYK</sequence>
<dbReference type="PRINTS" id="PR00463">
    <property type="entry name" value="EP450I"/>
</dbReference>
<evidence type="ECO:0000313" key="8">
    <source>
        <dbReference type="EMBL" id="ATO91437.1"/>
    </source>
</evidence>
<proteinExistence type="evidence at transcript level"/>
<keyword evidence="7" id="KW-1133">Transmembrane helix</keyword>
<accession>A0A2D1PE18</accession>
<keyword evidence="6" id="KW-0503">Monooxygenase</keyword>
<dbReference type="Gene3D" id="1.10.630.10">
    <property type="entry name" value="Cytochrome P450"/>
    <property type="match status" value="1"/>
</dbReference>
<keyword evidence="7" id="KW-0472">Membrane</keyword>
<evidence type="ECO:0000256" key="3">
    <source>
        <dbReference type="ARBA" id="ARBA00023002"/>
    </source>
</evidence>
<dbReference type="Pfam" id="PF00067">
    <property type="entry name" value="p450"/>
    <property type="match status" value="1"/>
</dbReference>
<dbReference type="GO" id="GO:0016705">
    <property type="term" value="F:oxidoreductase activity, acting on paired donors, with incorporation or reduction of molecular oxygen"/>
    <property type="evidence" value="ECO:0007669"/>
    <property type="project" value="InterPro"/>
</dbReference>
<reference evidence="8" key="1">
    <citation type="submission" date="2016-11" db="EMBL/GenBank/DDBJ databases">
        <title>Molecular cloning and characterization of cytochrome P450 genes involved in the biosynthesis of stibene glucoside in Polygonum multiflorum.</title>
        <authorList>
            <person name="Xia W."/>
        </authorList>
    </citation>
    <scope>NUCLEOTIDE SEQUENCE</scope>
</reference>
<dbReference type="PANTHER" id="PTHR47950:SF48">
    <property type="entry name" value="CYTOCHROME P450 FAMILY PROTEIN, EXPRESSED"/>
    <property type="match status" value="1"/>
</dbReference>
<dbReference type="FunFam" id="1.10.630.10:FF:000007">
    <property type="entry name" value="Cytochrome P450 76C4"/>
    <property type="match status" value="1"/>
</dbReference>
<dbReference type="InterPro" id="IPR017972">
    <property type="entry name" value="Cyt_P450_CS"/>
</dbReference>
<dbReference type="AlphaFoldDB" id="A0A2D1PE18"/>
<keyword evidence="3 6" id="KW-0560">Oxidoreductase</keyword>
<feature type="binding site" description="axial binding residue" evidence="5">
    <location>
        <position position="461"/>
    </location>
    <ligand>
        <name>heme</name>
        <dbReference type="ChEBI" id="CHEBI:30413"/>
    </ligand>
    <ligandPart>
        <name>Fe</name>
        <dbReference type="ChEBI" id="CHEBI:18248"/>
    </ligandPart>
</feature>
<dbReference type="PROSITE" id="PS00086">
    <property type="entry name" value="CYTOCHROME_P450"/>
    <property type="match status" value="1"/>
</dbReference>
<name>A0A2D1PE18_9CARY</name>
<dbReference type="GO" id="GO:0005506">
    <property type="term" value="F:iron ion binding"/>
    <property type="evidence" value="ECO:0007669"/>
    <property type="project" value="InterPro"/>
</dbReference>
<evidence type="ECO:0000256" key="6">
    <source>
        <dbReference type="RuleBase" id="RU000461"/>
    </source>
</evidence>
<evidence type="ECO:0000256" key="7">
    <source>
        <dbReference type="SAM" id="Phobius"/>
    </source>
</evidence>
<protein>
    <submittedName>
        <fullName evidence="8">Putative cytochrome P450</fullName>
    </submittedName>
</protein>
<dbReference type="GO" id="GO:0004497">
    <property type="term" value="F:monooxygenase activity"/>
    <property type="evidence" value="ECO:0007669"/>
    <property type="project" value="UniProtKB-KW"/>
</dbReference>
<dbReference type="EMBL" id="KY217726">
    <property type="protein sequence ID" value="ATO91437.1"/>
    <property type="molecule type" value="mRNA"/>
</dbReference>
<organism evidence="8">
    <name type="scientific">Fallopia multiflora</name>
    <name type="common">tuber fleeceflower</name>
    <dbReference type="NCBI Taxonomy" id="76025"/>
    <lineage>
        <taxon>Eukaryota</taxon>
        <taxon>Viridiplantae</taxon>
        <taxon>Streptophyta</taxon>
        <taxon>Embryophyta</taxon>
        <taxon>Tracheophyta</taxon>
        <taxon>Spermatophyta</taxon>
        <taxon>Magnoliopsida</taxon>
        <taxon>eudicotyledons</taxon>
        <taxon>Gunneridae</taxon>
        <taxon>Pentapetalae</taxon>
        <taxon>Caryophyllales</taxon>
        <taxon>Polygonaceae</taxon>
        <taxon>Polygonoideae</taxon>
        <taxon>Polygoneae</taxon>
        <taxon>Fallopia</taxon>
    </lineage>
</organism>
<evidence type="ECO:0000256" key="1">
    <source>
        <dbReference type="ARBA" id="ARBA00010617"/>
    </source>
</evidence>
<keyword evidence="4 5" id="KW-0408">Iron</keyword>
<evidence type="ECO:0000256" key="5">
    <source>
        <dbReference type="PIRSR" id="PIRSR602401-1"/>
    </source>
</evidence>
<evidence type="ECO:0000256" key="4">
    <source>
        <dbReference type="ARBA" id="ARBA00023004"/>
    </source>
</evidence>
<dbReference type="CDD" id="cd11073">
    <property type="entry name" value="CYP76-like"/>
    <property type="match status" value="1"/>
</dbReference>
<dbReference type="InterPro" id="IPR036396">
    <property type="entry name" value="Cyt_P450_sf"/>
</dbReference>